<keyword evidence="1" id="KW-0812">Transmembrane</keyword>
<dbReference type="PATRIC" id="fig|1354303.4.peg.738"/>
<dbReference type="EMBL" id="AUSW01000015">
    <property type="protein sequence ID" value="ERL56073.1"/>
    <property type="molecule type" value="Genomic_DNA"/>
</dbReference>
<protein>
    <submittedName>
        <fullName evidence="2">Uncharacterized protein</fullName>
    </submittedName>
</protein>
<reference evidence="2 3" key="1">
    <citation type="journal article" date="2013" name="Genome Announc.">
        <title>Draft Genome Sequence of Psychrobacter aquaticus Strain CMS 56T, Isolated from a Cyanobacterial Mat Sample Collected from Water Bodies in the McMurdo Dry Valley Region of Antarctica.</title>
        <authorList>
            <person name="Reddy G.S."/>
            <person name="Ara S."/>
            <person name="Singh A."/>
            <person name="Kumar Pinnaka A."/>
            <person name="Shivaji S."/>
        </authorList>
    </citation>
    <scope>NUCLEOTIDE SEQUENCE [LARGE SCALE GENOMIC DNA]</scope>
    <source>
        <strain evidence="2 3">CMS 56</strain>
    </source>
</reference>
<evidence type="ECO:0000313" key="3">
    <source>
        <dbReference type="Proteomes" id="UP000016761"/>
    </source>
</evidence>
<keyword evidence="1" id="KW-0472">Membrane</keyword>
<name>U4TC93_9GAMM</name>
<proteinExistence type="predicted"/>
<evidence type="ECO:0000313" key="2">
    <source>
        <dbReference type="EMBL" id="ERL56073.1"/>
    </source>
</evidence>
<comment type="caution">
    <text evidence="2">The sequence shown here is derived from an EMBL/GenBank/DDBJ whole genome shotgun (WGS) entry which is preliminary data.</text>
</comment>
<accession>U4TC93</accession>
<organism evidence="2 3">
    <name type="scientific">Psychrobacter aquaticus CMS 56</name>
    <dbReference type="NCBI Taxonomy" id="1354303"/>
    <lineage>
        <taxon>Bacteria</taxon>
        <taxon>Pseudomonadati</taxon>
        <taxon>Pseudomonadota</taxon>
        <taxon>Gammaproteobacteria</taxon>
        <taxon>Moraxellales</taxon>
        <taxon>Moraxellaceae</taxon>
        <taxon>Psychrobacter</taxon>
    </lineage>
</organism>
<dbReference type="Pfam" id="PF13781">
    <property type="entry name" value="DoxX_3"/>
    <property type="match status" value="1"/>
</dbReference>
<gene>
    <name evidence="2" type="ORF">M917_0751</name>
</gene>
<feature type="transmembrane region" description="Helical" evidence="1">
    <location>
        <begin position="12"/>
        <end position="32"/>
    </location>
</feature>
<dbReference type="InterPro" id="IPR025695">
    <property type="entry name" value="DoxX-like"/>
</dbReference>
<sequence>MGCLIIFFRKSTLPVYIAAVALCLLLIFVGLASPEYLISAFNPVTTNILGLGFCYLILFVDKNDNA</sequence>
<keyword evidence="3" id="KW-1185">Reference proteome</keyword>
<dbReference type="Proteomes" id="UP000016761">
    <property type="component" value="Unassembled WGS sequence"/>
</dbReference>
<dbReference type="AlphaFoldDB" id="U4TC93"/>
<evidence type="ECO:0000256" key="1">
    <source>
        <dbReference type="SAM" id="Phobius"/>
    </source>
</evidence>
<feature type="transmembrane region" description="Helical" evidence="1">
    <location>
        <begin position="38"/>
        <end position="60"/>
    </location>
</feature>
<keyword evidence="1" id="KW-1133">Transmembrane helix</keyword>